<dbReference type="PROSITE" id="PS50297">
    <property type="entry name" value="ANK_REP_REGION"/>
    <property type="match status" value="1"/>
</dbReference>
<dbReference type="InterPro" id="IPR002110">
    <property type="entry name" value="Ankyrin_rpt"/>
</dbReference>
<dbReference type="STRING" id="1380566.A0A179F168"/>
<dbReference type="InterPro" id="IPR036770">
    <property type="entry name" value="Ankyrin_rpt-contain_sf"/>
</dbReference>
<dbReference type="KEGG" id="pchm:VFPPC_10245"/>
<protein>
    <submittedName>
        <fullName evidence="4">F-box domain and ankyrin repeat protein</fullName>
    </submittedName>
</protein>
<dbReference type="PROSITE" id="PS50088">
    <property type="entry name" value="ANK_REPEAT"/>
    <property type="match status" value="3"/>
</dbReference>
<comment type="caution">
    <text evidence="4">The sequence shown here is derived from an EMBL/GenBank/DDBJ whole genome shotgun (WGS) entry which is preliminary data.</text>
</comment>
<dbReference type="PANTHER" id="PTHR24198">
    <property type="entry name" value="ANKYRIN REPEAT AND PROTEIN KINASE DOMAIN-CONTAINING PROTEIN"/>
    <property type="match status" value="1"/>
</dbReference>
<keyword evidence="1" id="KW-0677">Repeat</keyword>
<feature type="repeat" description="ANK" evidence="3">
    <location>
        <begin position="387"/>
        <end position="419"/>
    </location>
</feature>
<dbReference type="SUPFAM" id="SSF48403">
    <property type="entry name" value="Ankyrin repeat"/>
    <property type="match status" value="1"/>
</dbReference>
<evidence type="ECO:0000256" key="1">
    <source>
        <dbReference type="ARBA" id="ARBA00022737"/>
    </source>
</evidence>
<dbReference type="Gene3D" id="1.25.40.20">
    <property type="entry name" value="Ankyrin repeat-containing domain"/>
    <property type="match status" value="1"/>
</dbReference>
<feature type="repeat" description="ANK" evidence="3">
    <location>
        <begin position="358"/>
        <end position="385"/>
    </location>
</feature>
<evidence type="ECO:0000256" key="3">
    <source>
        <dbReference type="PROSITE-ProRule" id="PRU00023"/>
    </source>
</evidence>
<dbReference type="Proteomes" id="UP000078397">
    <property type="component" value="Unassembled WGS sequence"/>
</dbReference>
<feature type="repeat" description="ANK" evidence="3">
    <location>
        <begin position="186"/>
        <end position="214"/>
    </location>
</feature>
<keyword evidence="5" id="KW-1185">Reference proteome</keyword>
<reference evidence="4 5" key="1">
    <citation type="journal article" date="2016" name="PLoS Pathog.">
        <title>Biosynthesis of antibiotic leucinostatins in bio-control fungus Purpureocillium lilacinum and their inhibition on phytophthora revealed by genome mining.</title>
        <authorList>
            <person name="Wang G."/>
            <person name="Liu Z."/>
            <person name="Lin R."/>
            <person name="Li E."/>
            <person name="Mao Z."/>
            <person name="Ling J."/>
            <person name="Yang Y."/>
            <person name="Yin W.B."/>
            <person name="Xie B."/>
        </authorList>
    </citation>
    <scope>NUCLEOTIDE SEQUENCE [LARGE SCALE GENOMIC DNA]</scope>
    <source>
        <strain evidence="4">170</strain>
    </source>
</reference>
<proteinExistence type="predicted"/>
<dbReference type="OrthoDB" id="20872at2759"/>
<name>A0A179F168_METCM</name>
<dbReference type="Pfam" id="PF00023">
    <property type="entry name" value="Ank"/>
    <property type="match status" value="2"/>
</dbReference>
<dbReference type="EMBL" id="LSBJ02000010">
    <property type="protein sequence ID" value="OAQ59215.1"/>
    <property type="molecule type" value="Genomic_DNA"/>
</dbReference>
<dbReference type="PANTHER" id="PTHR24198:SF165">
    <property type="entry name" value="ANKYRIN REPEAT-CONTAINING PROTEIN-RELATED"/>
    <property type="match status" value="1"/>
</dbReference>
<gene>
    <name evidence="4" type="ORF">VFPPC_10245</name>
</gene>
<dbReference type="SMART" id="SM00248">
    <property type="entry name" value="ANK"/>
    <property type="match status" value="6"/>
</dbReference>
<dbReference type="AlphaFoldDB" id="A0A179F168"/>
<accession>A0A179F168</accession>
<sequence length="539" mass="58994">MAQLRHCPSELLDLIIEYLILRIGIAKAVRLRNVGRAFNVAILDAIIVRQVVDSLDPATPSLWWLMSSDLRAKIAVVKSCSTEVARTDGLFAIARVNQMLDKLTSETDENLLRKRHEAVAEVVNPCCSGYGSPDKTYDAKLEAQNILSGAIIIGNMPVVKSLLTGSQDVPTPLVNVNGTTSYFGRPLVLAAGCGHIQVVRYLLNHGARPDIISGYSLHETEIDRENSDWEPALDTALLLASSGNRHPATAPSALRAAVLGGYIDIVRLLLLPEYRLSPSKMEYLAAIVAAARVSVDLIQMLVQAGERSFLDICGLGQEMIWEAIRYDRKDVVQMLLDTGAADVNQLAESYHSRITCSLQYAASLGNIGMIRFLLERGANIHLPEFAGGHSPVEGAAISGHEEAVEILLEHGANPDEALRGAARGGEPRVVKWLLDRFPDLLHQENGDVGRRALFYAVGCRNLTSLTILVKHGAALNDGYAYPSELPINLAKDGFGSWVVRHLLSLGAEDTDTETLQEREFTGMGFIRTSERTWEWLGKY</sequence>
<evidence type="ECO:0000256" key="2">
    <source>
        <dbReference type="ARBA" id="ARBA00023043"/>
    </source>
</evidence>
<keyword evidence="2 3" id="KW-0040">ANK repeat</keyword>
<dbReference type="RefSeq" id="XP_018137270.1">
    <property type="nucleotide sequence ID" value="XM_018288645.1"/>
</dbReference>
<dbReference type="GeneID" id="28852639"/>
<organism evidence="4 5">
    <name type="scientific">Pochonia chlamydosporia 170</name>
    <dbReference type="NCBI Taxonomy" id="1380566"/>
    <lineage>
        <taxon>Eukaryota</taxon>
        <taxon>Fungi</taxon>
        <taxon>Dikarya</taxon>
        <taxon>Ascomycota</taxon>
        <taxon>Pezizomycotina</taxon>
        <taxon>Sordariomycetes</taxon>
        <taxon>Hypocreomycetidae</taxon>
        <taxon>Hypocreales</taxon>
        <taxon>Clavicipitaceae</taxon>
        <taxon>Pochonia</taxon>
    </lineage>
</organism>
<evidence type="ECO:0000313" key="5">
    <source>
        <dbReference type="Proteomes" id="UP000078397"/>
    </source>
</evidence>
<dbReference type="Pfam" id="PF12796">
    <property type="entry name" value="Ank_2"/>
    <property type="match status" value="1"/>
</dbReference>
<evidence type="ECO:0000313" key="4">
    <source>
        <dbReference type="EMBL" id="OAQ59215.1"/>
    </source>
</evidence>